<dbReference type="InterPro" id="IPR028082">
    <property type="entry name" value="Peripla_BP_I"/>
</dbReference>
<dbReference type="GO" id="GO:0000976">
    <property type="term" value="F:transcription cis-regulatory region binding"/>
    <property type="evidence" value="ECO:0007669"/>
    <property type="project" value="TreeGrafter"/>
</dbReference>
<dbReference type="Pfam" id="PF00356">
    <property type="entry name" value="LacI"/>
    <property type="match status" value="1"/>
</dbReference>
<dbReference type="Pfam" id="PF13377">
    <property type="entry name" value="Peripla_BP_3"/>
    <property type="match status" value="1"/>
</dbReference>
<sequence length="347" mass="38353">MAAKLTNSTKSELFAAKKRHVTSYDVAQYAGVSQSAVSRCFKSGGSVSRKMRERVMKAVEELGYQPNAIARGLITRRSNMVAVIVSNLNYYPEVLSQLSARFTERGVHVLLFTLDQESDVGRILDQVWQYQVDGVVVAAHLAPGEIEAFNKRNVPLVFYNRAYSDIPVSSVSCDQVEGQRILVNLLVKNGSHKSFAVVSGPADSVVSMQRTREAMNRLHDLGIEDIVQVSGDYSYDSGRDAVDRVMAQRGALPDAIICANDMMAFGCMDQLRYGYDLRVPEDVSVVGFDGVRAAGWSSFNLVTIQQPVDRMAEAAVQMLLDRVENYVLPPEKRIFSGVLRNGATIRN</sequence>
<evidence type="ECO:0000256" key="4">
    <source>
        <dbReference type="ARBA" id="ARBA00023163"/>
    </source>
</evidence>
<evidence type="ECO:0000256" key="1">
    <source>
        <dbReference type="ARBA" id="ARBA00022491"/>
    </source>
</evidence>
<gene>
    <name evidence="6" type="ORF">CWI75_15475</name>
</gene>
<dbReference type="RefSeq" id="WP_101522435.1">
    <property type="nucleotide sequence ID" value="NZ_PKLZ01000013.1"/>
</dbReference>
<keyword evidence="7" id="KW-1185">Reference proteome</keyword>
<dbReference type="SMART" id="SM00354">
    <property type="entry name" value="HTH_LACI"/>
    <property type="match status" value="1"/>
</dbReference>
<keyword evidence="3" id="KW-0238">DNA-binding</keyword>
<dbReference type="PANTHER" id="PTHR30146:SF95">
    <property type="entry name" value="RIBOSE OPERON REPRESSOR"/>
    <property type="match status" value="1"/>
</dbReference>
<evidence type="ECO:0000313" key="6">
    <source>
        <dbReference type="EMBL" id="PLW81429.1"/>
    </source>
</evidence>
<keyword evidence="4" id="KW-0804">Transcription</keyword>
<feature type="domain" description="HTH lacI-type" evidence="5">
    <location>
        <begin position="21"/>
        <end position="75"/>
    </location>
</feature>
<keyword evidence="1" id="KW-0678">Repressor</keyword>
<reference evidence="7" key="1">
    <citation type="submission" date="2017-11" db="EMBL/GenBank/DDBJ databases">
        <title>The draft genome sequence of Chromatocurvus sp. F02.</title>
        <authorList>
            <person name="Du Z.-J."/>
            <person name="Chang Y.-Q."/>
        </authorList>
    </citation>
    <scope>NUCLEOTIDE SEQUENCE [LARGE SCALE GENOMIC DNA]</scope>
    <source>
        <strain evidence="7">F02</strain>
    </source>
</reference>
<dbReference type="SUPFAM" id="SSF53822">
    <property type="entry name" value="Periplasmic binding protein-like I"/>
    <property type="match status" value="1"/>
</dbReference>
<dbReference type="InterPro" id="IPR010982">
    <property type="entry name" value="Lambda_DNA-bd_dom_sf"/>
</dbReference>
<evidence type="ECO:0000259" key="5">
    <source>
        <dbReference type="PROSITE" id="PS50932"/>
    </source>
</evidence>
<keyword evidence="2" id="KW-0805">Transcription regulation</keyword>
<dbReference type="InterPro" id="IPR046335">
    <property type="entry name" value="LacI/GalR-like_sensor"/>
</dbReference>
<accession>A0A2N5XZA3</accession>
<organism evidence="6 7">
    <name type="scientific">Kineobactrum sediminis</name>
    <dbReference type="NCBI Taxonomy" id="1905677"/>
    <lineage>
        <taxon>Bacteria</taxon>
        <taxon>Pseudomonadati</taxon>
        <taxon>Pseudomonadota</taxon>
        <taxon>Gammaproteobacteria</taxon>
        <taxon>Cellvibrionales</taxon>
        <taxon>Halieaceae</taxon>
        <taxon>Kineobactrum</taxon>
    </lineage>
</organism>
<dbReference type="AlphaFoldDB" id="A0A2N5XZA3"/>
<dbReference type="EMBL" id="PKLZ01000013">
    <property type="protein sequence ID" value="PLW81429.1"/>
    <property type="molecule type" value="Genomic_DNA"/>
</dbReference>
<dbReference type="PROSITE" id="PS50932">
    <property type="entry name" value="HTH_LACI_2"/>
    <property type="match status" value="1"/>
</dbReference>
<dbReference type="PANTHER" id="PTHR30146">
    <property type="entry name" value="LACI-RELATED TRANSCRIPTIONAL REPRESSOR"/>
    <property type="match status" value="1"/>
</dbReference>
<dbReference type="InterPro" id="IPR000843">
    <property type="entry name" value="HTH_LacI"/>
</dbReference>
<dbReference type="CDD" id="cd01392">
    <property type="entry name" value="HTH_LacI"/>
    <property type="match status" value="1"/>
</dbReference>
<dbReference type="Proteomes" id="UP000234845">
    <property type="component" value="Unassembled WGS sequence"/>
</dbReference>
<name>A0A2N5XZA3_9GAMM</name>
<dbReference type="Gene3D" id="1.10.260.40">
    <property type="entry name" value="lambda repressor-like DNA-binding domains"/>
    <property type="match status" value="1"/>
</dbReference>
<evidence type="ECO:0000256" key="3">
    <source>
        <dbReference type="ARBA" id="ARBA00023125"/>
    </source>
</evidence>
<evidence type="ECO:0000313" key="7">
    <source>
        <dbReference type="Proteomes" id="UP000234845"/>
    </source>
</evidence>
<dbReference type="SUPFAM" id="SSF47413">
    <property type="entry name" value="lambda repressor-like DNA-binding domains"/>
    <property type="match status" value="1"/>
</dbReference>
<dbReference type="CDD" id="cd06278">
    <property type="entry name" value="PBP1_LacI-like"/>
    <property type="match status" value="1"/>
</dbReference>
<comment type="caution">
    <text evidence="6">The sequence shown here is derived from an EMBL/GenBank/DDBJ whole genome shotgun (WGS) entry which is preliminary data.</text>
</comment>
<protein>
    <submittedName>
        <fullName evidence="6">LacI family transcriptional regulator</fullName>
    </submittedName>
</protein>
<dbReference type="Gene3D" id="3.40.50.2300">
    <property type="match status" value="2"/>
</dbReference>
<dbReference type="GO" id="GO:0003700">
    <property type="term" value="F:DNA-binding transcription factor activity"/>
    <property type="evidence" value="ECO:0007669"/>
    <property type="project" value="TreeGrafter"/>
</dbReference>
<proteinExistence type="predicted"/>
<evidence type="ECO:0000256" key="2">
    <source>
        <dbReference type="ARBA" id="ARBA00023015"/>
    </source>
</evidence>
<dbReference type="OrthoDB" id="5718990at2"/>